<keyword evidence="4" id="KW-0812">Transmembrane</keyword>
<evidence type="ECO:0000256" key="1">
    <source>
        <dbReference type="ARBA" id="ARBA00022679"/>
    </source>
</evidence>
<dbReference type="PANTHER" id="PTHR24421:SF61">
    <property type="entry name" value="OXYGEN SENSOR HISTIDINE KINASE NREB"/>
    <property type="match status" value="1"/>
</dbReference>
<evidence type="ECO:0000256" key="4">
    <source>
        <dbReference type="SAM" id="Phobius"/>
    </source>
</evidence>
<feature type="transmembrane region" description="Helical" evidence="4">
    <location>
        <begin position="86"/>
        <end position="106"/>
    </location>
</feature>
<evidence type="ECO:0000259" key="5">
    <source>
        <dbReference type="Pfam" id="PF02518"/>
    </source>
</evidence>
<feature type="domain" description="DUF5931" evidence="6">
    <location>
        <begin position="58"/>
        <end position="223"/>
    </location>
</feature>
<name>A0A7C9RRY7_9PSEU</name>
<dbReference type="Proteomes" id="UP000481360">
    <property type="component" value="Unassembled WGS sequence"/>
</dbReference>
<gene>
    <name evidence="7" type="ORF">G7043_23365</name>
</gene>
<dbReference type="AlphaFoldDB" id="A0A7C9RRY7"/>
<dbReference type="Gene3D" id="3.30.565.10">
    <property type="entry name" value="Histidine kinase-like ATPase, C-terminal domain"/>
    <property type="match status" value="1"/>
</dbReference>
<feature type="transmembrane region" description="Helical" evidence="4">
    <location>
        <begin position="118"/>
        <end position="139"/>
    </location>
</feature>
<keyword evidence="7" id="KW-0067">ATP-binding</keyword>
<keyword evidence="2" id="KW-0418">Kinase</keyword>
<dbReference type="InterPro" id="IPR045975">
    <property type="entry name" value="DUF5931"/>
</dbReference>
<evidence type="ECO:0000313" key="8">
    <source>
        <dbReference type="Proteomes" id="UP000481360"/>
    </source>
</evidence>
<feature type="transmembrane region" description="Helical" evidence="4">
    <location>
        <begin position="195"/>
        <end position="214"/>
    </location>
</feature>
<accession>A0A7C9RRY7</accession>
<keyword evidence="3" id="KW-0902">Two-component regulatory system</keyword>
<dbReference type="SUPFAM" id="SSF55874">
    <property type="entry name" value="ATPase domain of HSP90 chaperone/DNA topoisomerase II/histidine kinase"/>
    <property type="match status" value="1"/>
</dbReference>
<dbReference type="NCBIfam" id="NF047322">
    <property type="entry name" value="HK_morpho_MacS"/>
    <property type="match status" value="1"/>
</dbReference>
<dbReference type="CDD" id="cd16917">
    <property type="entry name" value="HATPase_UhpB-NarQ-NarX-like"/>
    <property type="match status" value="1"/>
</dbReference>
<proteinExistence type="predicted"/>
<keyword evidence="4" id="KW-0472">Membrane</keyword>
<dbReference type="InterPro" id="IPR036890">
    <property type="entry name" value="HATPase_C_sf"/>
</dbReference>
<dbReference type="Pfam" id="PF19354">
    <property type="entry name" value="DUF5931"/>
    <property type="match status" value="1"/>
</dbReference>
<dbReference type="Pfam" id="PF02518">
    <property type="entry name" value="HATPase_c"/>
    <property type="match status" value="1"/>
</dbReference>
<keyword evidence="8" id="KW-1185">Reference proteome</keyword>
<comment type="caution">
    <text evidence="7">The sequence shown here is derived from an EMBL/GenBank/DDBJ whole genome shotgun (WGS) entry which is preliminary data.</text>
</comment>
<dbReference type="EMBL" id="JAAMPJ010000006">
    <property type="protein sequence ID" value="NGY61871.1"/>
    <property type="molecule type" value="Genomic_DNA"/>
</dbReference>
<evidence type="ECO:0000256" key="2">
    <source>
        <dbReference type="ARBA" id="ARBA00022777"/>
    </source>
</evidence>
<sequence length="426" mass="45282">MPSPPEPGERRTFLRSAEDGHLGVSQRTFTRQDGVRKEHSVRKLPAERVTKAIDDPATPLWRGAIALRIVTFLFAAANVITNQSDYIRPWLAWTTLGVMALWSVFTSRAYSTTWGRRWSLVLIDLALTCGLMSLSQLIMSDHQLLGLNVPLITTIWACVPAVALGALAGPAAGFGGGLTVGLFTYLSKGVPSLDLLRDIVLLAGAGMVVGMASATARRSAVLLAQALRAEAATAERERLARSIHDSVLQVLARVRKRGLEVGGEAAELAQLAGEQEVALRNLVAAAPTDSTVDGEIDLRPGLQLLATPKIQVSTPATQVMFAAGAAGELTSLVREALSNVDKHAGDDARAWVLLEDLGEEIVLSVRDDGPGIPDGRIASAAAEGRMGIEKSIKGRVESLGGTLELQTGPGEGTEWEVRVFRKGAAR</sequence>
<reference evidence="7 8" key="1">
    <citation type="submission" date="2020-03" db="EMBL/GenBank/DDBJ databases">
        <title>Isolation and identification of active actinomycetes.</title>
        <authorList>
            <person name="Sun X."/>
        </authorList>
    </citation>
    <scope>NUCLEOTIDE SEQUENCE [LARGE SCALE GENOMIC DNA]</scope>
    <source>
        <strain evidence="7 8">NEAU-D13</strain>
    </source>
</reference>
<keyword evidence="7" id="KW-0547">Nucleotide-binding</keyword>
<dbReference type="GO" id="GO:0016301">
    <property type="term" value="F:kinase activity"/>
    <property type="evidence" value="ECO:0007669"/>
    <property type="project" value="UniProtKB-KW"/>
</dbReference>
<evidence type="ECO:0000313" key="7">
    <source>
        <dbReference type="EMBL" id="NGY61871.1"/>
    </source>
</evidence>
<dbReference type="GO" id="GO:0005524">
    <property type="term" value="F:ATP binding"/>
    <property type="evidence" value="ECO:0007669"/>
    <property type="project" value="UniProtKB-KW"/>
</dbReference>
<feature type="transmembrane region" description="Helical" evidence="4">
    <location>
        <begin position="151"/>
        <end position="183"/>
    </location>
</feature>
<feature type="transmembrane region" description="Helical" evidence="4">
    <location>
        <begin position="60"/>
        <end position="80"/>
    </location>
</feature>
<evidence type="ECO:0000256" key="3">
    <source>
        <dbReference type="ARBA" id="ARBA00023012"/>
    </source>
</evidence>
<keyword evidence="1" id="KW-0808">Transferase</keyword>
<feature type="domain" description="Histidine kinase/HSP90-like ATPase" evidence="5">
    <location>
        <begin position="328"/>
        <end position="418"/>
    </location>
</feature>
<dbReference type="PANTHER" id="PTHR24421">
    <property type="entry name" value="NITRATE/NITRITE SENSOR PROTEIN NARX-RELATED"/>
    <property type="match status" value="1"/>
</dbReference>
<organism evidence="7 8">
    <name type="scientific">Lentzea alba</name>
    <dbReference type="NCBI Taxonomy" id="2714351"/>
    <lineage>
        <taxon>Bacteria</taxon>
        <taxon>Bacillati</taxon>
        <taxon>Actinomycetota</taxon>
        <taxon>Actinomycetes</taxon>
        <taxon>Pseudonocardiales</taxon>
        <taxon>Pseudonocardiaceae</taxon>
        <taxon>Lentzea</taxon>
    </lineage>
</organism>
<evidence type="ECO:0000259" key="6">
    <source>
        <dbReference type="Pfam" id="PF19354"/>
    </source>
</evidence>
<protein>
    <submittedName>
        <fullName evidence="7">ATP-binding protein</fullName>
    </submittedName>
</protein>
<dbReference type="InterPro" id="IPR050482">
    <property type="entry name" value="Sensor_HK_TwoCompSys"/>
</dbReference>
<dbReference type="InterPro" id="IPR003594">
    <property type="entry name" value="HATPase_dom"/>
</dbReference>
<keyword evidence="4" id="KW-1133">Transmembrane helix</keyword>
<dbReference type="GO" id="GO:0000160">
    <property type="term" value="P:phosphorelay signal transduction system"/>
    <property type="evidence" value="ECO:0007669"/>
    <property type="project" value="UniProtKB-KW"/>
</dbReference>